<evidence type="ECO:0000313" key="2">
    <source>
        <dbReference type="Proteomes" id="UP001154282"/>
    </source>
</evidence>
<evidence type="ECO:0000313" key="1">
    <source>
        <dbReference type="EMBL" id="CAI0540080.1"/>
    </source>
</evidence>
<reference evidence="1" key="1">
    <citation type="submission" date="2022-08" db="EMBL/GenBank/DDBJ databases">
        <authorList>
            <person name="Gutierrez-Valencia J."/>
        </authorList>
    </citation>
    <scope>NUCLEOTIDE SEQUENCE</scope>
</reference>
<protein>
    <submittedName>
        <fullName evidence="1">Uncharacterized protein</fullName>
    </submittedName>
</protein>
<accession>A0AAV0Q597</accession>
<keyword evidence="2" id="KW-1185">Reference proteome</keyword>
<organism evidence="1 2">
    <name type="scientific">Linum tenue</name>
    <dbReference type="NCBI Taxonomy" id="586396"/>
    <lineage>
        <taxon>Eukaryota</taxon>
        <taxon>Viridiplantae</taxon>
        <taxon>Streptophyta</taxon>
        <taxon>Embryophyta</taxon>
        <taxon>Tracheophyta</taxon>
        <taxon>Spermatophyta</taxon>
        <taxon>Magnoliopsida</taxon>
        <taxon>eudicotyledons</taxon>
        <taxon>Gunneridae</taxon>
        <taxon>Pentapetalae</taxon>
        <taxon>rosids</taxon>
        <taxon>fabids</taxon>
        <taxon>Malpighiales</taxon>
        <taxon>Linaceae</taxon>
        <taxon>Linum</taxon>
    </lineage>
</organism>
<proteinExistence type="predicted"/>
<gene>
    <name evidence="1" type="ORF">LITE_LOCUS41530</name>
</gene>
<dbReference type="EMBL" id="CAMGYJ010000009">
    <property type="protein sequence ID" value="CAI0540080.1"/>
    <property type="molecule type" value="Genomic_DNA"/>
</dbReference>
<dbReference type="AlphaFoldDB" id="A0AAV0Q597"/>
<comment type="caution">
    <text evidence="1">The sequence shown here is derived from an EMBL/GenBank/DDBJ whole genome shotgun (WGS) entry which is preliminary data.</text>
</comment>
<sequence>MNLLATCTCMDDDIYKMLEEGMQTLKICAESMMPAMKFGQPSTSMEA</sequence>
<dbReference type="Proteomes" id="UP001154282">
    <property type="component" value="Unassembled WGS sequence"/>
</dbReference>
<name>A0AAV0Q597_9ROSI</name>